<keyword evidence="1" id="KW-0408">Iron</keyword>
<dbReference type="InterPro" id="IPR039261">
    <property type="entry name" value="FNR_nucleotide-bd"/>
</dbReference>
<dbReference type="GO" id="GO:0046872">
    <property type="term" value="F:metal ion binding"/>
    <property type="evidence" value="ECO:0007669"/>
    <property type="project" value="UniProtKB-KW"/>
</dbReference>
<name>C0GIK6_DETAL</name>
<evidence type="ECO:0000256" key="1">
    <source>
        <dbReference type="PIRSR" id="PIRSR006816-2"/>
    </source>
</evidence>
<dbReference type="EMBL" id="ACJM01000012">
    <property type="protein sequence ID" value="EEG76867.1"/>
    <property type="molecule type" value="Genomic_DNA"/>
</dbReference>
<organism evidence="3 4">
    <name type="scientific">Dethiobacter alkaliphilus AHT 1</name>
    <dbReference type="NCBI Taxonomy" id="555088"/>
    <lineage>
        <taxon>Bacteria</taxon>
        <taxon>Bacillati</taxon>
        <taxon>Bacillota</taxon>
        <taxon>Dethiobacteria</taxon>
        <taxon>Dethiobacterales</taxon>
        <taxon>Dethiobacteraceae</taxon>
        <taxon>Dethiobacter</taxon>
    </lineage>
</organism>
<dbReference type="Gene3D" id="2.40.30.10">
    <property type="entry name" value="Translation factors"/>
    <property type="match status" value="1"/>
</dbReference>
<keyword evidence="1" id="KW-0411">Iron-sulfur</keyword>
<reference evidence="3 4" key="1">
    <citation type="submission" date="2009-02" db="EMBL/GenBank/DDBJ databases">
        <title>Sequencing of the draft genome and assembly of Dethiobacter alkaliphilus AHT 1.</title>
        <authorList>
            <consortium name="US DOE Joint Genome Institute (JGI-PGF)"/>
            <person name="Lucas S."/>
            <person name="Copeland A."/>
            <person name="Lapidus A."/>
            <person name="Glavina del Rio T."/>
            <person name="Dalin E."/>
            <person name="Tice H."/>
            <person name="Bruce D."/>
            <person name="Goodwin L."/>
            <person name="Pitluck S."/>
            <person name="Larimer F."/>
            <person name="Land M.L."/>
            <person name="Hauser L."/>
            <person name="Muyzer G."/>
        </authorList>
    </citation>
    <scope>NUCLEOTIDE SEQUENCE [LARGE SCALE GENOMIC DNA]</scope>
    <source>
        <strain evidence="3 4">AHT 1</strain>
    </source>
</reference>
<dbReference type="PANTHER" id="PTHR43513">
    <property type="entry name" value="DIHYDROOROTATE DEHYDROGENASE B (NAD(+)), ELECTRON TRANSFER SUBUNIT"/>
    <property type="match status" value="1"/>
</dbReference>
<dbReference type="Pfam" id="PF00175">
    <property type="entry name" value="NAD_binding_1"/>
    <property type="match status" value="1"/>
</dbReference>
<keyword evidence="4" id="KW-1185">Reference proteome</keyword>
<dbReference type="eggNOG" id="COG0543">
    <property type="taxonomic scope" value="Bacteria"/>
</dbReference>
<protein>
    <submittedName>
        <fullName evidence="3">Oxidoreductase FAD/NAD(P)-binding domain protein</fullName>
    </submittedName>
</protein>
<dbReference type="SUPFAM" id="SSF52343">
    <property type="entry name" value="Ferredoxin reductase-like, C-terminal NADP-linked domain"/>
    <property type="match status" value="1"/>
</dbReference>
<dbReference type="GO" id="GO:0050660">
    <property type="term" value="F:flavin adenine dinucleotide binding"/>
    <property type="evidence" value="ECO:0007669"/>
    <property type="project" value="InterPro"/>
</dbReference>
<dbReference type="STRING" id="555088.DealDRAFT_2315"/>
<dbReference type="InterPro" id="IPR017938">
    <property type="entry name" value="Riboflavin_synthase-like_b-brl"/>
</dbReference>
<feature type="binding site" evidence="1">
    <location>
        <position position="259"/>
    </location>
    <ligand>
        <name>[2Fe-2S] cluster</name>
        <dbReference type="ChEBI" id="CHEBI:190135"/>
    </ligand>
</feature>
<dbReference type="GO" id="GO:0051537">
    <property type="term" value="F:2 iron, 2 sulfur cluster binding"/>
    <property type="evidence" value="ECO:0007669"/>
    <property type="project" value="UniProtKB-KW"/>
</dbReference>
<dbReference type="Gene3D" id="3.40.50.80">
    <property type="entry name" value="Nucleotide-binding domain of ferredoxin-NADP reductase (FNR) module"/>
    <property type="match status" value="1"/>
</dbReference>
<dbReference type="PANTHER" id="PTHR43513:SF1">
    <property type="entry name" value="ANAEROBIC SULFITE REDUCTASE SUBUNIT B"/>
    <property type="match status" value="1"/>
</dbReference>
<dbReference type="Pfam" id="PF10418">
    <property type="entry name" value="DHODB_Fe-S_bind"/>
    <property type="match status" value="1"/>
</dbReference>
<dbReference type="CDD" id="cd06221">
    <property type="entry name" value="sulfite_reductase_like"/>
    <property type="match status" value="1"/>
</dbReference>
<dbReference type="InterPro" id="IPR012165">
    <property type="entry name" value="Cyt_c3_hydrogenase_gsu"/>
</dbReference>
<feature type="binding site" evidence="1">
    <location>
        <position position="251"/>
    </location>
    <ligand>
        <name>[2Fe-2S] cluster</name>
        <dbReference type="ChEBI" id="CHEBI:190135"/>
    </ligand>
</feature>
<dbReference type="Pfam" id="PF00970">
    <property type="entry name" value="FAD_binding_6"/>
    <property type="match status" value="1"/>
</dbReference>
<proteinExistence type="predicted"/>
<dbReference type="GO" id="GO:0006221">
    <property type="term" value="P:pyrimidine nucleotide biosynthetic process"/>
    <property type="evidence" value="ECO:0007669"/>
    <property type="project" value="InterPro"/>
</dbReference>
<dbReference type="InterPro" id="IPR008333">
    <property type="entry name" value="Cbr1-like_FAD-bd_dom"/>
</dbReference>
<sequence length="277" mass="30624">MGCNSNPLLPKIGIVKDIRRETSDVKTFTVVTEDGSDFFDYEPGQCAMVSVFPVGEALFSITSSPTRKGFLEFSVKELGTVTKALHQIEPGTKIGIRGPYGKGFPRDFMKGKDILFIAGGIALAPLRSLINYCMDNRDDFGKIDIIYGSRSSDDLIQKVEIFENWPKVRDTDVHLTVDVASDDWDGNVGFVPAFLEELNPDPAGKVTVTCGPPIMIKFVLQSLEKMGYQPENIITTLEMKMKCGVGKCGRCNIGDKYVCKEGPVFSLEQLQQMPPEF</sequence>
<feature type="binding site" evidence="1">
    <location>
        <position position="243"/>
    </location>
    <ligand>
        <name>[2Fe-2S] cluster</name>
        <dbReference type="ChEBI" id="CHEBI:190135"/>
    </ligand>
</feature>
<dbReference type="PIRSF" id="PIRSF006816">
    <property type="entry name" value="Cyc3_hyd_g"/>
    <property type="match status" value="1"/>
</dbReference>
<dbReference type="Proteomes" id="UP000006443">
    <property type="component" value="Unassembled WGS sequence"/>
</dbReference>
<evidence type="ECO:0000259" key="2">
    <source>
        <dbReference type="PROSITE" id="PS51384"/>
    </source>
</evidence>
<feature type="domain" description="FAD-binding FR-type" evidence="2">
    <location>
        <begin position="8"/>
        <end position="106"/>
    </location>
</feature>
<evidence type="ECO:0000313" key="3">
    <source>
        <dbReference type="EMBL" id="EEG76867.1"/>
    </source>
</evidence>
<dbReference type="InterPro" id="IPR017927">
    <property type="entry name" value="FAD-bd_FR_type"/>
</dbReference>
<dbReference type="OrthoDB" id="9796486at2"/>
<dbReference type="AlphaFoldDB" id="C0GIK6"/>
<comment type="caution">
    <text evidence="3">The sequence shown here is derived from an EMBL/GenBank/DDBJ whole genome shotgun (WGS) entry which is preliminary data.</text>
</comment>
<dbReference type="InterPro" id="IPR001433">
    <property type="entry name" value="OxRdtase_FAD/NAD-bd"/>
</dbReference>
<keyword evidence="1" id="KW-0479">Metal-binding</keyword>
<dbReference type="InterPro" id="IPR050353">
    <property type="entry name" value="PyrK_electron_transfer"/>
</dbReference>
<dbReference type="RefSeq" id="WP_008517581.1">
    <property type="nucleotide sequence ID" value="NZ_ACJM01000012.1"/>
</dbReference>
<dbReference type="InterPro" id="IPR019480">
    <property type="entry name" value="Dihydroorotate_DH_Fe-S-bd"/>
</dbReference>
<accession>C0GIK6</accession>
<evidence type="ECO:0000313" key="4">
    <source>
        <dbReference type="Proteomes" id="UP000006443"/>
    </source>
</evidence>
<gene>
    <name evidence="3" type="ORF">DealDRAFT_2315</name>
</gene>
<comment type="cofactor">
    <cofactor evidence="1">
        <name>[2Fe-2S] cluster</name>
        <dbReference type="ChEBI" id="CHEBI:190135"/>
    </cofactor>
    <text evidence="1">Binds 1 [2Fe-2S] cluster per subunit.</text>
</comment>
<dbReference type="GO" id="GO:0016491">
    <property type="term" value="F:oxidoreductase activity"/>
    <property type="evidence" value="ECO:0007669"/>
    <property type="project" value="InterPro"/>
</dbReference>
<feature type="binding site" evidence="1">
    <location>
        <position position="248"/>
    </location>
    <ligand>
        <name>[2Fe-2S] cluster</name>
        <dbReference type="ChEBI" id="CHEBI:190135"/>
    </ligand>
</feature>
<keyword evidence="1" id="KW-0001">2Fe-2S</keyword>
<dbReference type="PROSITE" id="PS51384">
    <property type="entry name" value="FAD_FR"/>
    <property type="match status" value="1"/>
</dbReference>
<dbReference type="SUPFAM" id="SSF63380">
    <property type="entry name" value="Riboflavin synthase domain-like"/>
    <property type="match status" value="1"/>
</dbReference>